<evidence type="ECO:0000313" key="5">
    <source>
        <dbReference type="Proteomes" id="UP000003448"/>
    </source>
</evidence>
<sequence length="530" mass="53582">MPHPSFARRWLAGIAVVGLLATASAAAAQPVAAVGAPAQPVAALGLYANSAIVAPGGPQKWVALHSLAPQSLGTYTVRVDRSAVTAFADVREGEGRSTCTTQGPVLTCTVDGANEPDQDLLTLGVTARADAEVGRSGELALTVTAPGVGTATYRSTVSIGEGVDLATASDLELNGTLGSTVGVPLSVTNRGATTARGLVLYLYGFNGMTPGKRYKNCEYTDLDLDNSAFACTFDNSLAPGETLGVDPTFAGTVGADTWAPNLYYNFAYWFTPADWAEFQSQYRPAAPLGPKGSDPALTLVPADDTSARALGQTDTRFVNNDTTITLTVAGDQRADVAAVGATVTGAVGTTAAMTVGFANNGPARAGDPGQQGLVVVTSVTLPAGVTAVSVSTSCVDPTDEQWRPGKPGARLYECSASGGVARGERMGFEFGLRIDRAGSQTGGVALRTRSGPGPIADLKPANDTAKILINPRGNGNGGDGGNGDGGGGGDGGSLPITGASTGLIAGLGALLVVLGMGGYLLARRRTRFDA</sequence>
<reference evidence="5" key="1">
    <citation type="journal article" date="2012" name="J. Bacteriol.">
        <title>Genome Sequence of Micromonospora lupini Lupac 08, Isolated from Root Nodules of Lupinus angustifolius.</title>
        <authorList>
            <person name="Alonso-Vega P."/>
            <person name="Normand P."/>
            <person name="Bacigalupe R."/>
            <person name="Pujic P."/>
            <person name="Lajus A."/>
            <person name="Vallenet D."/>
            <person name="Carro L."/>
            <person name="Coll P."/>
            <person name="Trujillo M.E."/>
        </authorList>
    </citation>
    <scope>NUCLEOTIDE SEQUENCE [LARGE SCALE GENOMIC DNA]</scope>
    <source>
        <strain evidence="5">Lupac 08</strain>
    </source>
</reference>
<keyword evidence="5" id="KW-1185">Reference proteome</keyword>
<feature type="chain" id="PRO_5003631805" evidence="3">
    <location>
        <begin position="29"/>
        <end position="530"/>
    </location>
</feature>
<comment type="caution">
    <text evidence="4">The sequence shown here is derived from an EMBL/GenBank/DDBJ whole genome shotgun (WGS) entry which is preliminary data.</text>
</comment>
<gene>
    <name evidence="4" type="ORF">MILUP08_43454</name>
</gene>
<keyword evidence="2" id="KW-0812">Transmembrane</keyword>
<evidence type="ECO:0000256" key="3">
    <source>
        <dbReference type="SAM" id="SignalP"/>
    </source>
</evidence>
<name>I0L3Z7_9ACTN</name>
<evidence type="ECO:0000256" key="2">
    <source>
        <dbReference type="SAM" id="Phobius"/>
    </source>
</evidence>
<organism evidence="4 5">
    <name type="scientific">Micromonospora lupini str. Lupac 08</name>
    <dbReference type="NCBI Taxonomy" id="1150864"/>
    <lineage>
        <taxon>Bacteria</taxon>
        <taxon>Bacillati</taxon>
        <taxon>Actinomycetota</taxon>
        <taxon>Actinomycetes</taxon>
        <taxon>Micromonosporales</taxon>
        <taxon>Micromonosporaceae</taxon>
        <taxon>Micromonospora</taxon>
    </lineage>
</organism>
<dbReference type="eggNOG" id="ENOG503426H">
    <property type="taxonomic scope" value="Bacteria"/>
</dbReference>
<feature type="transmembrane region" description="Helical" evidence="2">
    <location>
        <begin position="503"/>
        <end position="522"/>
    </location>
</feature>
<feature type="compositionally biased region" description="Gly residues" evidence="1">
    <location>
        <begin position="474"/>
        <end position="492"/>
    </location>
</feature>
<dbReference type="OrthoDB" id="3967140at2"/>
<accession>I0L3Z7</accession>
<keyword evidence="2" id="KW-1133">Transmembrane helix</keyword>
<feature type="signal peptide" evidence="3">
    <location>
        <begin position="1"/>
        <end position="28"/>
    </location>
</feature>
<proteinExistence type="predicted"/>
<dbReference type="AlphaFoldDB" id="I0L3Z7"/>
<evidence type="ECO:0000256" key="1">
    <source>
        <dbReference type="SAM" id="MobiDB-lite"/>
    </source>
</evidence>
<keyword evidence="2" id="KW-0472">Membrane</keyword>
<protein>
    <submittedName>
        <fullName evidence="4">LPXTG-motif cell wall anchor</fullName>
    </submittedName>
</protein>
<keyword evidence="3" id="KW-0732">Signal</keyword>
<dbReference type="EMBL" id="CAIE01000026">
    <property type="protein sequence ID" value="CCH18544.1"/>
    <property type="molecule type" value="Genomic_DNA"/>
</dbReference>
<evidence type="ECO:0000313" key="4">
    <source>
        <dbReference type="EMBL" id="CCH18544.1"/>
    </source>
</evidence>
<dbReference type="Proteomes" id="UP000003448">
    <property type="component" value="Unassembled WGS sequence"/>
</dbReference>
<dbReference type="RefSeq" id="WP_007460007.1">
    <property type="nucleotide sequence ID" value="NZ_HF570108.1"/>
</dbReference>
<feature type="region of interest" description="Disordered" evidence="1">
    <location>
        <begin position="469"/>
        <end position="493"/>
    </location>
</feature>